<sequence>MVYSKKQQGEGGIGGSRKGILNKSTIKKSDIIDALNEIVHDEDFIQKFKDTLMTLEGKQFLDAFVKYLEFIRVKKQEHSFSEETLEALGVIEYPAK</sequence>
<protein>
    <submittedName>
        <fullName evidence="2">Uncharacterized protein</fullName>
    </submittedName>
</protein>
<accession>X0UWD2</accession>
<feature type="non-terminal residue" evidence="2">
    <location>
        <position position="96"/>
    </location>
</feature>
<dbReference type="AlphaFoldDB" id="X0UWD2"/>
<comment type="caution">
    <text evidence="2">The sequence shown here is derived from an EMBL/GenBank/DDBJ whole genome shotgun (WGS) entry which is preliminary data.</text>
</comment>
<gene>
    <name evidence="2" type="ORF">S01H1_29771</name>
</gene>
<evidence type="ECO:0000256" key="1">
    <source>
        <dbReference type="SAM" id="MobiDB-lite"/>
    </source>
</evidence>
<organism evidence="2">
    <name type="scientific">marine sediment metagenome</name>
    <dbReference type="NCBI Taxonomy" id="412755"/>
    <lineage>
        <taxon>unclassified sequences</taxon>
        <taxon>metagenomes</taxon>
        <taxon>ecological metagenomes</taxon>
    </lineage>
</organism>
<evidence type="ECO:0000313" key="2">
    <source>
        <dbReference type="EMBL" id="GAF92775.1"/>
    </source>
</evidence>
<name>X0UWD2_9ZZZZ</name>
<reference evidence="2" key="1">
    <citation type="journal article" date="2014" name="Front. Microbiol.">
        <title>High frequency of phylogenetically diverse reductive dehalogenase-homologous genes in deep subseafloor sedimentary metagenomes.</title>
        <authorList>
            <person name="Kawai M."/>
            <person name="Futagami T."/>
            <person name="Toyoda A."/>
            <person name="Takaki Y."/>
            <person name="Nishi S."/>
            <person name="Hori S."/>
            <person name="Arai W."/>
            <person name="Tsubouchi T."/>
            <person name="Morono Y."/>
            <person name="Uchiyama I."/>
            <person name="Ito T."/>
            <person name="Fujiyama A."/>
            <person name="Inagaki F."/>
            <person name="Takami H."/>
        </authorList>
    </citation>
    <scope>NUCLEOTIDE SEQUENCE</scope>
    <source>
        <strain evidence="2">Expedition CK06-06</strain>
    </source>
</reference>
<feature type="region of interest" description="Disordered" evidence="1">
    <location>
        <begin position="1"/>
        <end position="20"/>
    </location>
</feature>
<dbReference type="EMBL" id="BARS01018287">
    <property type="protein sequence ID" value="GAF92775.1"/>
    <property type="molecule type" value="Genomic_DNA"/>
</dbReference>
<proteinExistence type="predicted"/>